<reference evidence="2" key="2">
    <citation type="submission" date="2020-09" db="EMBL/GenBank/DDBJ databases">
        <authorList>
            <person name="Sun Q."/>
            <person name="Kim S."/>
        </authorList>
    </citation>
    <scope>NUCLEOTIDE SEQUENCE</scope>
    <source>
        <strain evidence="2">KCTC 23430</strain>
    </source>
</reference>
<reference evidence="2" key="1">
    <citation type="journal article" date="2014" name="Int. J. Syst. Evol. Microbiol.">
        <title>Complete genome sequence of Corynebacterium casei LMG S-19264T (=DSM 44701T), isolated from a smear-ripened cheese.</title>
        <authorList>
            <consortium name="US DOE Joint Genome Institute (JGI-PGF)"/>
            <person name="Walter F."/>
            <person name="Albersmeier A."/>
            <person name="Kalinowski J."/>
            <person name="Ruckert C."/>
        </authorList>
    </citation>
    <scope>NUCLEOTIDE SEQUENCE</scope>
    <source>
        <strain evidence="2">KCTC 23430</strain>
    </source>
</reference>
<dbReference type="Gene3D" id="3.40.50.720">
    <property type="entry name" value="NAD(P)-binding Rossmann-like Domain"/>
    <property type="match status" value="1"/>
</dbReference>
<keyword evidence="3" id="KW-1185">Reference proteome</keyword>
<dbReference type="AlphaFoldDB" id="A0A918XI48"/>
<dbReference type="InterPro" id="IPR036291">
    <property type="entry name" value="NAD(P)-bd_dom_sf"/>
</dbReference>
<dbReference type="SUPFAM" id="SSF51735">
    <property type="entry name" value="NAD(P)-binding Rossmann-fold domains"/>
    <property type="match status" value="1"/>
</dbReference>
<proteinExistence type="predicted"/>
<dbReference type="EMBL" id="BMYM01000001">
    <property type="protein sequence ID" value="GHD31786.1"/>
    <property type="molecule type" value="Genomic_DNA"/>
</dbReference>
<feature type="domain" description="Saccharopine dehydrogenase NADP binding" evidence="1">
    <location>
        <begin position="9"/>
        <end position="139"/>
    </location>
</feature>
<sequence length="405" mass="43223">MAKRDYDLILLGATGFTGQLVAEYLARQYGVGGDLRWAIAGRNAQKLEQVRAQILADNDESLDIVVADSNDRESLNTMAARATAICTTVGPYALYGTPLVEACIEAGTHYCDLTGEVQWIQRNIADFQTRAEKAGARIVHTCGFDSIPSDLGTLFVQNAMFDATGAPGDRVCARVGKNSGAVSGGTVASMLNVMEEASRDPGLRKAIGDPYALYPTETPRGHDKPDQTGVKYDADFHQWTCPFVMAAINARVVRRSNALLGLPWGEDFRYSESLLCKSRGAALRTTAVMGAGMGAMAFTPTRALLSRFLPDPGEGPDKATREKGFFEMFFHAENADGHRQVKVTGDMDPGYGSTSKMLGEAAVCLALDSLDSPGGITTPAAAMGTVLIDRLTKNAGLTFEIVSGA</sequence>
<evidence type="ECO:0000259" key="1">
    <source>
        <dbReference type="Pfam" id="PF03435"/>
    </source>
</evidence>
<dbReference type="GO" id="GO:0009247">
    <property type="term" value="P:glycolipid biosynthetic process"/>
    <property type="evidence" value="ECO:0007669"/>
    <property type="project" value="TreeGrafter"/>
</dbReference>
<evidence type="ECO:0000313" key="3">
    <source>
        <dbReference type="Proteomes" id="UP000644693"/>
    </source>
</evidence>
<dbReference type="Pfam" id="PF03435">
    <property type="entry name" value="Sacchrp_dh_NADP"/>
    <property type="match status" value="1"/>
</dbReference>
<accession>A0A918XI48</accession>
<gene>
    <name evidence="2" type="ORF">GCM10007053_15220</name>
</gene>
<dbReference type="InterPro" id="IPR051276">
    <property type="entry name" value="Saccharopine_DH-like_oxidrdct"/>
</dbReference>
<dbReference type="InterPro" id="IPR005097">
    <property type="entry name" value="Sacchrp_dh_NADP-bd"/>
</dbReference>
<name>A0A918XI48_9GAMM</name>
<dbReference type="Proteomes" id="UP000644693">
    <property type="component" value="Unassembled WGS sequence"/>
</dbReference>
<dbReference type="RefSeq" id="WP_189476819.1">
    <property type="nucleotide sequence ID" value="NZ_BMYM01000001.1"/>
</dbReference>
<dbReference type="PANTHER" id="PTHR12286:SF5">
    <property type="entry name" value="SACCHAROPINE DEHYDROGENASE-LIKE OXIDOREDUCTASE"/>
    <property type="match status" value="1"/>
</dbReference>
<dbReference type="PANTHER" id="PTHR12286">
    <property type="entry name" value="SACCHAROPINE DEHYDROGENASE-LIKE OXIDOREDUCTASE"/>
    <property type="match status" value="1"/>
</dbReference>
<organism evidence="2 3">
    <name type="scientific">Parahalioglobus pacificus</name>
    <dbReference type="NCBI Taxonomy" id="930806"/>
    <lineage>
        <taxon>Bacteria</taxon>
        <taxon>Pseudomonadati</taxon>
        <taxon>Pseudomonadota</taxon>
        <taxon>Gammaproteobacteria</taxon>
        <taxon>Cellvibrionales</taxon>
        <taxon>Halieaceae</taxon>
        <taxon>Parahalioglobus</taxon>
    </lineage>
</organism>
<protein>
    <submittedName>
        <fullName evidence="2">Saccharopine dehydrogenase</fullName>
    </submittedName>
</protein>
<dbReference type="GO" id="GO:0005886">
    <property type="term" value="C:plasma membrane"/>
    <property type="evidence" value="ECO:0007669"/>
    <property type="project" value="TreeGrafter"/>
</dbReference>
<comment type="caution">
    <text evidence="2">The sequence shown here is derived from an EMBL/GenBank/DDBJ whole genome shotgun (WGS) entry which is preliminary data.</text>
</comment>
<evidence type="ECO:0000313" key="2">
    <source>
        <dbReference type="EMBL" id="GHD31786.1"/>
    </source>
</evidence>